<keyword evidence="1" id="KW-0472">Membrane</keyword>
<proteinExistence type="predicted"/>
<evidence type="ECO:0000313" key="2">
    <source>
        <dbReference type="EMBL" id="QFT27433.1"/>
    </source>
</evidence>
<feature type="transmembrane region" description="Helical" evidence="1">
    <location>
        <begin position="6"/>
        <end position="24"/>
    </location>
</feature>
<gene>
    <name evidence="2" type="ORF">FIV01_13560</name>
</gene>
<keyword evidence="3" id="KW-1185">Reference proteome</keyword>
<dbReference type="OrthoDB" id="9793024at2"/>
<evidence type="ECO:0000313" key="3">
    <source>
        <dbReference type="Proteomes" id="UP000326936"/>
    </source>
</evidence>
<reference evidence="2 3" key="1">
    <citation type="submission" date="2019-10" db="EMBL/GenBank/DDBJ databases">
        <title>Complete genome sequence of Vibrio sp. strain THAF100, isolated from non-filtered water from the water column of tank 6 of a marine aquarium containing stony-coral fragments. Water maintained at 26 degree C.</title>
        <authorList>
            <person name="Ruckert C."/>
            <person name="Franco A."/>
            <person name="Kalinowski J."/>
            <person name="Glaeser S."/>
        </authorList>
    </citation>
    <scope>NUCLEOTIDE SEQUENCE [LARGE SCALE GENOMIC DNA]</scope>
    <source>
        <strain evidence="2 3">THAF100</strain>
    </source>
</reference>
<dbReference type="EMBL" id="CP045350">
    <property type="protein sequence ID" value="QFT27433.1"/>
    <property type="molecule type" value="Genomic_DNA"/>
</dbReference>
<sequence>MLTNKHFIAALLIAPILSIIAYLATDIAVSEKPQPAIKGQSYKMVSQSNCRYTSGLCNMENGDFKIKIRSEKIGDDQLELSLRTEYAIEGVKLSIADSQTQNTPPTDMKPLDQAGKSWHISLPKPNSSQSWLRVVVQFGGSLYYGETQTAFVKYETLFTD</sequence>
<accession>A0A5P9CN81</accession>
<name>A0A5P9CN81_9VIBR</name>
<evidence type="ECO:0000256" key="1">
    <source>
        <dbReference type="SAM" id="Phobius"/>
    </source>
</evidence>
<keyword evidence="1" id="KW-0812">Transmembrane</keyword>
<dbReference type="Proteomes" id="UP000326936">
    <property type="component" value="Chromosome"/>
</dbReference>
<dbReference type="KEGG" id="vaq:FIV01_13560"/>
<protein>
    <submittedName>
        <fullName evidence="2">Uncharacterized protein</fullName>
    </submittedName>
</protein>
<organism evidence="2 3">
    <name type="scientific">Vibrio aquimaris</name>
    <dbReference type="NCBI Taxonomy" id="2587862"/>
    <lineage>
        <taxon>Bacteria</taxon>
        <taxon>Pseudomonadati</taxon>
        <taxon>Pseudomonadota</taxon>
        <taxon>Gammaproteobacteria</taxon>
        <taxon>Vibrionales</taxon>
        <taxon>Vibrionaceae</taxon>
        <taxon>Vibrio</taxon>
    </lineage>
</organism>
<dbReference type="AlphaFoldDB" id="A0A5P9CN81"/>
<keyword evidence="1" id="KW-1133">Transmembrane helix</keyword>
<dbReference type="RefSeq" id="WP_152431420.1">
    <property type="nucleotide sequence ID" value="NZ_CBCSDK010000015.1"/>
</dbReference>